<name>A0A1F6AI41_9BACT</name>
<reference evidence="9 10" key="1">
    <citation type="journal article" date="2016" name="Nat. Commun.">
        <title>Thousands of microbial genomes shed light on interconnected biogeochemical processes in an aquifer system.</title>
        <authorList>
            <person name="Anantharaman K."/>
            <person name="Brown C.T."/>
            <person name="Hug L.A."/>
            <person name="Sharon I."/>
            <person name="Castelle C.J."/>
            <person name="Probst A.J."/>
            <person name="Thomas B.C."/>
            <person name="Singh A."/>
            <person name="Wilkins M.J."/>
            <person name="Karaoz U."/>
            <person name="Brodie E.L."/>
            <person name="Williams K.H."/>
            <person name="Hubbard S.S."/>
            <person name="Banfield J.F."/>
        </authorList>
    </citation>
    <scope>NUCLEOTIDE SEQUENCE [LARGE SCALE GENOMIC DNA]</scope>
</reference>
<keyword evidence="1" id="KW-1003">Cell membrane</keyword>
<feature type="domain" description="Glycosyltransferase 2-like" evidence="8">
    <location>
        <begin position="4"/>
        <end position="132"/>
    </location>
</feature>
<organism evidence="9 10">
    <name type="scientific">Candidatus Gottesmanbacteria bacterium RIFCSPLOWO2_01_FULL_43_11b</name>
    <dbReference type="NCBI Taxonomy" id="1798392"/>
    <lineage>
        <taxon>Bacteria</taxon>
        <taxon>Candidatus Gottesmaniibacteriota</taxon>
    </lineage>
</organism>
<evidence type="ECO:0000313" key="10">
    <source>
        <dbReference type="Proteomes" id="UP000178759"/>
    </source>
</evidence>
<dbReference type="InterPro" id="IPR050256">
    <property type="entry name" value="Glycosyltransferase_2"/>
</dbReference>
<dbReference type="AlphaFoldDB" id="A0A1F6AI41"/>
<evidence type="ECO:0000256" key="5">
    <source>
        <dbReference type="ARBA" id="ARBA00022985"/>
    </source>
</evidence>
<gene>
    <name evidence="9" type="ORF">A3A79_01920</name>
</gene>
<dbReference type="SUPFAM" id="SSF53448">
    <property type="entry name" value="Nucleotide-diphospho-sugar transferases"/>
    <property type="match status" value="1"/>
</dbReference>
<sequence length="220" mass="25434">MKLSFIIPTYNDEKTIRDVIAEADKIGRDTFSHYEILVINDGSFDKTGEILATIKNQHVHVVTHKKNRGYGATIKELYEKARYDWIFSLPGDYQIHPKELLKLLPYKDRADMIVGWRVKRNDPPMRLFQSWAYNTLLKYIYGLSLHDVNSVRLVSKKLLKSVRLESRSAFVDAELCVKARKRGFKILEVPIDHRPSISRGSGAALTTTLPTILDMLRFRL</sequence>
<dbReference type="PANTHER" id="PTHR48090:SF3">
    <property type="entry name" value="UNDECAPRENYL-PHOSPHATE 4-DEOXY-4-FORMAMIDO-L-ARABINOSE TRANSFERASE"/>
    <property type="match status" value="1"/>
</dbReference>
<dbReference type="Gene3D" id="3.90.550.10">
    <property type="entry name" value="Spore Coat Polysaccharide Biosynthesis Protein SpsA, Chain A"/>
    <property type="match status" value="1"/>
</dbReference>
<dbReference type="CDD" id="cd04179">
    <property type="entry name" value="DPM_DPG-synthase_like"/>
    <property type="match status" value="1"/>
</dbReference>
<dbReference type="InterPro" id="IPR001173">
    <property type="entry name" value="Glyco_trans_2-like"/>
</dbReference>
<dbReference type="STRING" id="1798392.A3A79_01920"/>
<protein>
    <recommendedName>
        <fullName evidence="8">Glycosyltransferase 2-like domain-containing protein</fullName>
    </recommendedName>
</protein>
<proteinExistence type="predicted"/>
<evidence type="ECO:0000256" key="7">
    <source>
        <dbReference type="ARBA" id="ARBA00023136"/>
    </source>
</evidence>
<dbReference type="PANTHER" id="PTHR48090">
    <property type="entry name" value="UNDECAPRENYL-PHOSPHATE 4-DEOXY-4-FORMAMIDO-L-ARABINOSE TRANSFERASE-RELATED"/>
    <property type="match status" value="1"/>
</dbReference>
<comment type="caution">
    <text evidence="9">The sequence shown here is derived from an EMBL/GenBank/DDBJ whole genome shotgun (WGS) entry which is preliminary data.</text>
</comment>
<evidence type="ECO:0000256" key="3">
    <source>
        <dbReference type="ARBA" id="ARBA00022679"/>
    </source>
</evidence>
<evidence type="ECO:0000313" key="9">
    <source>
        <dbReference type="EMBL" id="OGG23937.1"/>
    </source>
</evidence>
<dbReference type="GO" id="GO:0099621">
    <property type="term" value="F:undecaprenyl-phosphate 4-deoxy-4-formamido-L-arabinose transferase activity"/>
    <property type="evidence" value="ECO:0007669"/>
    <property type="project" value="TreeGrafter"/>
</dbReference>
<dbReference type="GO" id="GO:0005886">
    <property type="term" value="C:plasma membrane"/>
    <property type="evidence" value="ECO:0007669"/>
    <property type="project" value="TreeGrafter"/>
</dbReference>
<evidence type="ECO:0000259" key="8">
    <source>
        <dbReference type="Pfam" id="PF00535"/>
    </source>
</evidence>
<dbReference type="InterPro" id="IPR029044">
    <property type="entry name" value="Nucleotide-diphossugar_trans"/>
</dbReference>
<keyword evidence="4" id="KW-0812">Transmembrane</keyword>
<keyword evidence="6" id="KW-1133">Transmembrane helix</keyword>
<dbReference type="GO" id="GO:0009103">
    <property type="term" value="P:lipopolysaccharide biosynthetic process"/>
    <property type="evidence" value="ECO:0007669"/>
    <property type="project" value="UniProtKB-KW"/>
</dbReference>
<evidence type="ECO:0000256" key="4">
    <source>
        <dbReference type="ARBA" id="ARBA00022692"/>
    </source>
</evidence>
<dbReference type="Proteomes" id="UP000178759">
    <property type="component" value="Unassembled WGS sequence"/>
</dbReference>
<dbReference type="Pfam" id="PF00535">
    <property type="entry name" value="Glycos_transf_2"/>
    <property type="match status" value="1"/>
</dbReference>
<keyword evidence="3" id="KW-0808">Transferase</keyword>
<keyword evidence="5" id="KW-0448">Lipopolysaccharide biosynthesis</keyword>
<keyword evidence="2" id="KW-0328">Glycosyltransferase</keyword>
<dbReference type="EMBL" id="MFJV01000001">
    <property type="protein sequence ID" value="OGG23937.1"/>
    <property type="molecule type" value="Genomic_DNA"/>
</dbReference>
<evidence type="ECO:0000256" key="2">
    <source>
        <dbReference type="ARBA" id="ARBA00022676"/>
    </source>
</evidence>
<evidence type="ECO:0000256" key="6">
    <source>
        <dbReference type="ARBA" id="ARBA00022989"/>
    </source>
</evidence>
<accession>A0A1F6AI41</accession>
<evidence type="ECO:0000256" key="1">
    <source>
        <dbReference type="ARBA" id="ARBA00022475"/>
    </source>
</evidence>
<keyword evidence="7" id="KW-0472">Membrane</keyword>